<dbReference type="STRING" id="192903.SAMN04488513_107134"/>
<dbReference type="CDD" id="cd00082">
    <property type="entry name" value="HisKA"/>
    <property type="match status" value="1"/>
</dbReference>
<dbReference type="PROSITE" id="PS50005">
    <property type="entry name" value="TPR"/>
    <property type="match status" value="1"/>
</dbReference>
<evidence type="ECO:0000256" key="1">
    <source>
        <dbReference type="ARBA" id="ARBA00000085"/>
    </source>
</evidence>
<keyword evidence="10" id="KW-0732">Signal</keyword>
<feature type="chain" id="PRO_5012409711" description="histidine kinase" evidence="10">
    <location>
        <begin position="34"/>
        <end position="704"/>
    </location>
</feature>
<feature type="domain" description="Histidine kinase" evidence="11">
    <location>
        <begin position="472"/>
        <end position="688"/>
    </location>
</feature>
<proteinExistence type="predicted"/>
<dbReference type="EC" id="2.7.13.3" evidence="2"/>
<feature type="transmembrane region" description="Helical" evidence="9">
    <location>
        <begin position="413"/>
        <end position="431"/>
    </location>
</feature>
<keyword evidence="5 12" id="KW-0418">Kinase</keyword>
<dbReference type="EMBL" id="FQYU01000007">
    <property type="protein sequence ID" value="SHJ69699.1"/>
    <property type="molecule type" value="Genomic_DNA"/>
</dbReference>
<keyword evidence="7" id="KW-0802">TPR repeat</keyword>
<dbReference type="OrthoDB" id="9810447at2"/>
<dbReference type="InterPro" id="IPR011990">
    <property type="entry name" value="TPR-like_helical_dom_sf"/>
</dbReference>
<keyword evidence="4" id="KW-0808">Transferase</keyword>
<keyword evidence="9" id="KW-0472">Membrane</keyword>
<keyword evidence="8" id="KW-0175">Coiled coil</keyword>
<dbReference type="AlphaFoldDB" id="A0A1M6LER2"/>
<dbReference type="InterPro" id="IPR050736">
    <property type="entry name" value="Sensor_HK_Regulatory"/>
</dbReference>
<dbReference type="Pfam" id="PF13424">
    <property type="entry name" value="TPR_12"/>
    <property type="match status" value="1"/>
</dbReference>
<dbReference type="InterPro" id="IPR003594">
    <property type="entry name" value="HATPase_dom"/>
</dbReference>
<dbReference type="RefSeq" id="WP_072994880.1">
    <property type="nucleotide sequence ID" value="NZ_FQYU01000007.1"/>
</dbReference>
<evidence type="ECO:0000256" key="8">
    <source>
        <dbReference type="SAM" id="Coils"/>
    </source>
</evidence>
<dbReference type="PANTHER" id="PTHR43711">
    <property type="entry name" value="TWO-COMPONENT HISTIDINE KINASE"/>
    <property type="match status" value="1"/>
</dbReference>
<dbReference type="SUPFAM" id="SSF55874">
    <property type="entry name" value="ATPase domain of HSP90 chaperone/DNA topoisomerase II/histidine kinase"/>
    <property type="match status" value="1"/>
</dbReference>
<keyword evidence="9" id="KW-0812">Transmembrane</keyword>
<name>A0A1M6LER2_9FLAO</name>
<dbReference type="InterPro" id="IPR036097">
    <property type="entry name" value="HisK_dim/P_sf"/>
</dbReference>
<evidence type="ECO:0000256" key="10">
    <source>
        <dbReference type="SAM" id="SignalP"/>
    </source>
</evidence>
<dbReference type="Gene3D" id="1.25.40.10">
    <property type="entry name" value="Tetratricopeptide repeat domain"/>
    <property type="match status" value="3"/>
</dbReference>
<dbReference type="Gene3D" id="3.30.565.10">
    <property type="entry name" value="Histidine kinase-like ATPase, C-terminal domain"/>
    <property type="match status" value="1"/>
</dbReference>
<dbReference type="SUPFAM" id="SSF47384">
    <property type="entry name" value="Homodimeric domain of signal transducing histidine kinase"/>
    <property type="match status" value="1"/>
</dbReference>
<evidence type="ECO:0000256" key="4">
    <source>
        <dbReference type="ARBA" id="ARBA00022679"/>
    </source>
</evidence>
<dbReference type="Proteomes" id="UP000184543">
    <property type="component" value="Unassembled WGS sequence"/>
</dbReference>
<keyword evidence="6" id="KW-0902">Two-component regulatory system</keyword>
<dbReference type="Pfam" id="PF13181">
    <property type="entry name" value="TPR_8"/>
    <property type="match status" value="1"/>
</dbReference>
<dbReference type="InterPro" id="IPR004358">
    <property type="entry name" value="Sig_transdc_His_kin-like_C"/>
</dbReference>
<keyword evidence="3" id="KW-0597">Phosphoprotein</keyword>
<dbReference type="InterPro" id="IPR036890">
    <property type="entry name" value="HATPase_C_sf"/>
</dbReference>
<feature type="coiled-coil region" evidence="8">
    <location>
        <begin position="431"/>
        <end position="465"/>
    </location>
</feature>
<dbReference type="SMART" id="SM00028">
    <property type="entry name" value="TPR"/>
    <property type="match status" value="6"/>
</dbReference>
<feature type="repeat" description="TPR" evidence="7">
    <location>
        <begin position="101"/>
        <end position="134"/>
    </location>
</feature>
<dbReference type="SMART" id="SM00387">
    <property type="entry name" value="HATPase_c"/>
    <property type="match status" value="1"/>
</dbReference>
<evidence type="ECO:0000256" key="3">
    <source>
        <dbReference type="ARBA" id="ARBA00022553"/>
    </source>
</evidence>
<dbReference type="PANTHER" id="PTHR43711:SF31">
    <property type="entry name" value="HISTIDINE KINASE"/>
    <property type="match status" value="1"/>
</dbReference>
<reference evidence="13" key="1">
    <citation type="submission" date="2016-11" db="EMBL/GenBank/DDBJ databases">
        <authorList>
            <person name="Varghese N."/>
            <person name="Submissions S."/>
        </authorList>
    </citation>
    <scope>NUCLEOTIDE SEQUENCE [LARGE SCALE GENOMIC DNA]</scope>
    <source>
        <strain evidence="13">DSM 19858</strain>
    </source>
</reference>
<dbReference type="FunFam" id="3.30.565.10:FF:000006">
    <property type="entry name" value="Sensor histidine kinase WalK"/>
    <property type="match status" value="1"/>
</dbReference>
<dbReference type="InterPro" id="IPR005467">
    <property type="entry name" value="His_kinase_dom"/>
</dbReference>
<protein>
    <recommendedName>
        <fullName evidence="2">histidine kinase</fullName>
        <ecNumber evidence="2">2.7.13.3</ecNumber>
    </recommendedName>
</protein>
<evidence type="ECO:0000256" key="9">
    <source>
        <dbReference type="SAM" id="Phobius"/>
    </source>
</evidence>
<comment type="catalytic activity">
    <reaction evidence="1">
        <text>ATP + protein L-histidine = ADP + protein N-phospho-L-histidine.</text>
        <dbReference type="EC" id="2.7.13.3"/>
    </reaction>
</comment>
<organism evidence="12 13">
    <name type="scientific">Pseudozobellia thermophila</name>
    <dbReference type="NCBI Taxonomy" id="192903"/>
    <lineage>
        <taxon>Bacteria</taxon>
        <taxon>Pseudomonadati</taxon>
        <taxon>Bacteroidota</taxon>
        <taxon>Flavobacteriia</taxon>
        <taxon>Flavobacteriales</taxon>
        <taxon>Flavobacteriaceae</taxon>
        <taxon>Pseudozobellia</taxon>
    </lineage>
</organism>
<dbReference type="CDD" id="cd00075">
    <property type="entry name" value="HATPase"/>
    <property type="match status" value="1"/>
</dbReference>
<feature type="signal peptide" evidence="10">
    <location>
        <begin position="1"/>
        <end position="33"/>
    </location>
</feature>
<dbReference type="SUPFAM" id="SSF48452">
    <property type="entry name" value="TPR-like"/>
    <property type="match status" value="2"/>
</dbReference>
<dbReference type="Gene3D" id="1.10.287.130">
    <property type="match status" value="1"/>
</dbReference>
<evidence type="ECO:0000256" key="6">
    <source>
        <dbReference type="ARBA" id="ARBA00023012"/>
    </source>
</evidence>
<keyword evidence="13" id="KW-1185">Reference proteome</keyword>
<dbReference type="InterPro" id="IPR019734">
    <property type="entry name" value="TPR_rpt"/>
</dbReference>
<dbReference type="PRINTS" id="PR00344">
    <property type="entry name" value="BCTRLSENSOR"/>
</dbReference>
<dbReference type="InterPro" id="IPR003661">
    <property type="entry name" value="HisK_dim/P_dom"/>
</dbReference>
<sequence>MYRCQALFIHLPKPVRFGCALLLLLLSNASLQAQKSNKDSLHIEIDKLRKTPGFSVKDTTYIDLLNELGKTQRFFSSDSLMTLSKLALKYSQSIDYKKGESHALMGMGGYYSDKGEHERAIDHYSKALDIGLSINNPELTLSAKNNLAGEFSYKGDYAKALTHYLEGIDMAKALNADLMLSIMNENVANLYSAQKDYEQALIFYKKVKKINENIGDEVISAESMSNIASIYADMGELDYAMFNVNNSIAIFEKHRVMDWLAYAYETKGKTYLKDNKYKWALYWYNQSEMLHKKLQDDRGKIDLYNGMAEAHFGLEHYNLAEKYALEALEISNRIHFKEGQQKCAATLYKVNKNKKDFASALKYHEIYQSLTDTLTRAENRTSLNMFKNKLEHDRQKMALIQENEKQLAAQRNYVYAALAILLVFVIITLLMKRSEKIQKKLNKKLQEKTEDLEKREVELREINSTKDRLFSIIGHDLRGPIGAFQSLLKMFKEGEIGQNEFMEFIPKFRHDIDHISFTLNNLLSWGQTQMNGAVTKPSVVALESIVEDNINLLSETAENKGIRLINHLNPDTMAWSDENQIDIVVRNLISNALKFTPQNGMVTISSLEKNDHWQISIRDTGIGMDQETINKLFAQNANITTYGTNNEKGTGLGLPLCKEMVEKNNGRIWVNSLRRKGSTFHFTVPKYKKNRNKPMKSDRLNQVA</sequence>
<evidence type="ECO:0000313" key="13">
    <source>
        <dbReference type="Proteomes" id="UP000184543"/>
    </source>
</evidence>
<accession>A0A1M6LER2</accession>
<gene>
    <name evidence="12" type="ORF">SAMN04488513_107134</name>
</gene>
<evidence type="ECO:0000313" key="12">
    <source>
        <dbReference type="EMBL" id="SHJ69699.1"/>
    </source>
</evidence>
<evidence type="ECO:0000259" key="11">
    <source>
        <dbReference type="PROSITE" id="PS50109"/>
    </source>
</evidence>
<evidence type="ECO:0000256" key="7">
    <source>
        <dbReference type="PROSITE-ProRule" id="PRU00339"/>
    </source>
</evidence>
<keyword evidence="9" id="KW-1133">Transmembrane helix</keyword>
<dbReference type="GO" id="GO:0000155">
    <property type="term" value="F:phosphorelay sensor kinase activity"/>
    <property type="evidence" value="ECO:0007669"/>
    <property type="project" value="InterPro"/>
</dbReference>
<dbReference type="Pfam" id="PF02518">
    <property type="entry name" value="HATPase_c"/>
    <property type="match status" value="1"/>
</dbReference>
<dbReference type="PROSITE" id="PS50109">
    <property type="entry name" value="HIS_KIN"/>
    <property type="match status" value="1"/>
</dbReference>
<evidence type="ECO:0000256" key="5">
    <source>
        <dbReference type="ARBA" id="ARBA00022777"/>
    </source>
</evidence>
<evidence type="ECO:0000256" key="2">
    <source>
        <dbReference type="ARBA" id="ARBA00012438"/>
    </source>
</evidence>